<keyword evidence="1" id="KW-0805">Transcription regulation</keyword>
<evidence type="ECO:0000259" key="4">
    <source>
        <dbReference type="SMART" id="SM00347"/>
    </source>
</evidence>
<dbReference type="InterPro" id="IPR036390">
    <property type="entry name" value="WH_DNA-bd_sf"/>
</dbReference>
<dbReference type="NCBIfam" id="TIGR01889">
    <property type="entry name" value="Staph_reg_Sar"/>
    <property type="match status" value="1"/>
</dbReference>
<feature type="domain" description="HTH marR-type" evidence="4">
    <location>
        <begin position="20"/>
        <end position="109"/>
    </location>
</feature>
<dbReference type="GO" id="GO:0003700">
    <property type="term" value="F:DNA-binding transcription factor activity"/>
    <property type="evidence" value="ECO:0007669"/>
    <property type="project" value="InterPro"/>
</dbReference>
<dbReference type="GO" id="GO:0003677">
    <property type="term" value="F:DNA binding"/>
    <property type="evidence" value="ECO:0007669"/>
    <property type="project" value="UniProtKB-KW"/>
</dbReference>
<organism evidence="5 6">
    <name type="scientific">Staphylococcus warneri</name>
    <dbReference type="NCBI Taxonomy" id="1292"/>
    <lineage>
        <taxon>Bacteria</taxon>
        <taxon>Bacillati</taxon>
        <taxon>Bacillota</taxon>
        <taxon>Bacilli</taxon>
        <taxon>Bacillales</taxon>
        <taxon>Staphylococcaceae</taxon>
        <taxon>Staphylococcus</taxon>
    </lineage>
</organism>
<proteinExistence type="predicted"/>
<evidence type="ECO:0000313" key="6">
    <source>
        <dbReference type="Proteomes" id="UP000481807"/>
    </source>
</evidence>
<sequence>MVTLDEYFSLNQSFKKIAKDVKSTIQLNYEEAHILFFILNHKNQEVALKDLESCTDLSKSLVVRYVKRLIDLGYLSKSRDYEDERKLIIKMTDEEAENAMIALELIEDQLAISV</sequence>
<keyword evidence="3" id="KW-0804">Transcription</keyword>
<reference evidence="5 6" key="1">
    <citation type="submission" date="2018-08" db="EMBL/GenBank/DDBJ databases">
        <title>Murine metabolic-syndrome-specific gut microbial biobank.</title>
        <authorList>
            <person name="Liu C."/>
        </authorList>
    </citation>
    <scope>NUCLEOTIDE SEQUENCE [LARGE SCALE GENOMIC DNA]</scope>
    <source>
        <strain evidence="5 6">1XD21-27</strain>
    </source>
</reference>
<dbReference type="InterPro" id="IPR000835">
    <property type="entry name" value="HTH_MarR-typ"/>
</dbReference>
<name>A0AB36BHS4_STAWA</name>
<comment type="caution">
    <text evidence="5">The sequence shown here is derived from an EMBL/GenBank/DDBJ whole genome shotgun (WGS) entry which is preliminary data.</text>
</comment>
<dbReference type="Gene3D" id="1.10.10.10">
    <property type="entry name" value="Winged helix-like DNA-binding domain superfamily/Winged helix DNA-binding domain"/>
    <property type="match status" value="1"/>
</dbReference>
<dbReference type="InterPro" id="IPR010166">
    <property type="entry name" value="SarA/Rot_dom"/>
</dbReference>
<evidence type="ECO:0000256" key="2">
    <source>
        <dbReference type="ARBA" id="ARBA00023125"/>
    </source>
</evidence>
<dbReference type="EMBL" id="QXWP01000009">
    <property type="protein sequence ID" value="NBH31621.1"/>
    <property type="molecule type" value="Genomic_DNA"/>
</dbReference>
<dbReference type="AlphaFoldDB" id="A0AB36BHS4"/>
<dbReference type="InterPro" id="IPR055166">
    <property type="entry name" value="Transc_reg_Sar_Rot_HTH"/>
</dbReference>
<gene>
    <name evidence="5" type="ORF">D3Z30_11620</name>
</gene>
<evidence type="ECO:0000256" key="3">
    <source>
        <dbReference type="ARBA" id="ARBA00023163"/>
    </source>
</evidence>
<dbReference type="SUPFAM" id="SSF46785">
    <property type="entry name" value="Winged helix' DNA-binding domain"/>
    <property type="match status" value="1"/>
</dbReference>
<dbReference type="InterPro" id="IPR036388">
    <property type="entry name" value="WH-like_DNA-bd_sf"/>
</dbReference>
<evidence type="ECO:0000256" key="1">
    <source>
        <dbReference type="ARBA" id="ARBA00023015"/>
    </source>
</evidence>
<keyword evidence="2" id="KW-0238">DNA-binding</keyword>
<accession>A0AB36BHS4</accession>
<evidence type="ECO:0000313" key="5">
    <source>
        <dbReference type="EMBL" id="NBH31621.1"/>
    </source>
</evidence>
<dbReference type="Pfam" id="PF22381">
    <property type="entry name" value="Staph_reg_Sar_Rot"/>
    <property type="match status" value="1"/>
</dbReference>
<protein>
    <submittedName>
        <fullName evidence="5">MarR family transcriptional regulator</fullName>
    </submittedName>
</protein>
<dbReference type="Proteomes" id="UP000481807">
    <property type="component" value="Unassembled WGS sequence"/>
</dbReference>
<dbReference type="SMART" id="SM00347">
    <property type="entry name" value="HTH_MARR"/>
    <property type="match status" value="1"/>
</dbReference>